<dbReference type="SUPFAM" id="SSF53649">
    <property type="entry name" value="Alkaline phosphatase-like"/>
    <property type="match status" value="1"/>
</dbReference>
<evidence type="ECO:0000313" key="5">
    <source>
        <dbReference type="Proteomes" id="UP000054321"/>
    </source>
</evidence>
<proteinExistence type="inferred from homology"/>
<keyword evidence="5" id="KW-1185">Reference proteome</keyword>
<dbReference type="AlphaFoldDB" id="A0A0C3GRL6"/>
<protein>
    <recommendedName>
        <fullName evidence="3">Sulfatase N-terminal domain-containing protein</fullName>
    </recommendedName>
</protein>
<comment type="similarity">
    <text evidence="1">Belongs to the sulfatase family.</text>
</comment>
<sequence length="470" mass="53121">MAKNNNILLLVADDLGKYLGCYGEHTIHTPHIDKLASQGAVFDMAFTSTASCSASRSVIYSGLHTHENGQYGLNNNRHHFTTFDHIETAPKVLGNLGYLTGIIGKVHVGPESVYPWEVREESGSRDVAWVADRAEAFFSRAKEADKPFFLTVGYIDPHRDLTRSGFGNTDELTDPRIHPASYTPADVSIPVFLSDVPEVREELAEYYQSIHRLDQGVGLILAALETEGLADDTMVVFISDNGPPFVNSKTTLYDAGIRLPLVIRRPGGTSGVRNQNMISYIDILPTFLDWAGHSDIKGKRQGRSFLPIMDEQDRLEGWDKVFGSHTFHEVTNYWPTRFMRTPQFKYHRNIAWKLDFPFAADLYGSLTWEGIRNSNPPMMGLRSLRAYIQRPAEELYDLEADPQEVNNLADDPKYAEQLKSIRTELEAWQMKTDDLWFFRDGVSMHLIKHHIKAGLKVPDQFDIDIDSPGT</sequence>
<evidence type="ECO:0000256" key="2">
    <source>
        <dbReference type="ARBA" id="ARBA00022801"/>
    </source>
</evidence>
<dbReference type="Gene3D" id="3.40.720.10">
    <property type="entry name" value="Alkaline Phosphatase, subunit A"/>
    <property type="match status" value="1"/>
</dbReference>
<gene>
    <name evidence="4" type="ORF">OIDMADRAFT_31449</name>
</gene>
<dbReference type="PANTHER" id="PTHR42693:SF53">
    <property type="entry name" value="ENDO-4-O-SULFATASE"/>
    <property type="match status" value="1"/>
</dbReference>
<evidence type="ECO:0000259" key="3">
    <source>
        <dbReference type="Pfam" id="PF00884"/>
    </source>
</evidence>
<dbReference type="Proteomes" id="UP000054321">
    <property type="component" value="Unassembled WGS sequence"/>
</dbReference>
<dbReference type="InParanoid" id="A0A0C3GRL6"/>
<dbReference type="InterPro" id="IPR000917">
    <property type="entry name" value="Sulfatase_N"/>
</dbReference>
<accession>A0A0C3GRL6</accession>
<dbReference type="InterPro" id="IPR017850">
    <property type="entry name" value="Alkaline_phosphatase_core_sf"/>
</dbReference>
<feature type="domain" description="Sulfatase N-terminal" evidence="3">
    <location>
        <begin position="6"/>
        <end position="292"/>
    </location>
</feature>
<dbReference type="STRING" id="913774.A0A0C3GRL6"/>
<name>A0A0C3GRL6_OIDMZ</name>
<dbReference type="CDD" id="cd16027">
    <property type="entry name" value="SGSH"/>
    <property type="match status" value="1"/>
</dbReference>
<dbReference type="OrthoDB" id="103349at2759"/>
<evidence type="ECO:0000256" key="1">
    <source>
        <dbReference type="ARBA" id="ARBA00008779"/>
    </source>
</evidence>
<dbReference type="PANTHER" id="PTHR42693">
    <property type="entry name" value="ARYLSULFATASE FAMILY MEMBER"/>
    <property type="match status" value="1"/>
</dbReference>
<dbReference type="Pfam" id="PF00884">
    <property type="entry name" value="Sulfatase"/>
    <property type="match status" value="1"/>
</dbReference>
<reference evidence="4 5" key="1">
    <citation type="submission" date="2014-04" db="EMBL/GenBank/DDBJ databases">
        <authorList>
            <consortium name="DOE Joint Genome Institute"/>
            <person name="Kuo A."/>
            <person name="Martino E."/>
            <person name="Perotto S."/>
            <person name="Kohler A."/>
            <person name="Nagy L.G."/>
            <person name="Floudas D."/>
            <person name="Copeland A."/>
            <person name="Barry K.W."/>
            <person name="Cichocki N."/>
            <person name="Veneault-Fourrey C."/>
            <person name="LaButti K."/>
            <person name="Lindquist E.A."/>
            <person name="Lipzen A."/>
            <person name="Lundell T."/>
            <person name="Morin E."/>
            <person name="Murat C."/>
            <person name="Sun H."/>
            <person name="Tunlid A."/>
            <person name="Henrissat B."/>
            <person name="Grigoriev I.V."/>
            <person name="Hibbett D.S."/>
            <person name="Martin F."/>
            <person name="Nordberg H.P."/>
            <person name="Cantor M.N."/>
            <person name="Hua S.X."/>
        </authorList>
    </citation>
    <scope>NUCLEOTIDE SEQUENCE [LARGE SCALE GENOMIC DNA]</scope>
    <source>
        <strain evidence="4 5">Zn</strain>
    </source>
</reference>
<dbReference type="InterPro" id="IPR050738">
    <property type="entry name" value="Sulfatase"/>
</dbReference>
<keyword evidence="2" id="KW-0378">Hydrolase</keyword>
<dbReference type="GO" id="GO:0004065">
    <property type="term" value="F:arylsulfatase activity"/>
    <property type="evidence" value="ECO:0007669"/>
    <property type="project" value="TreeGrafter"/>
</dbReference>
<dbReference type="HOGENOM" id="CLU_006332_7_1_1"/>
<reference evidence="5" key="2">
    <citation type="submission" date="2015-01" db="EMBL/GenBank/DDBJ databases">
        <title>Evolutionary Origins and Diversification of the Mycorrhizal Mutualists.</title>
        <authorList>
            <consortium name="DOE Joint Genome Institute"/>
            <consortium name="Mycorrhizal Genomics Consortium"/>
            <person name="Kohler A."/>
            <person name="Kuo A."/>
            <person name="Nagy L.G."/>
            <person name="Floudas D."/>
            <person name="Copeland A."/>
            <person name="Barry K.W."/>
            <person name="Cichocki N."/>
            <person name="Veneault-Fourrey C."/>
            <person name="LaButti K."/>
            <person name="Lindquist E.A."/>
            <person name="Lipzen A."/>
            <person name="Lundell T."/>
            <person name="Morin E."/>
            <person name="Murat C."/>
            <person name="Riley R."/>
            <person name="Ohm R."/>
            <person name="Sun H."/>
            <person name="Tunlid A."/>
            <person name="Henrissat B."/>
            <person name="Grigoriev I.V."/>
            <person name="Hibbett D.S."/>
            <person name="Martin F."/>
        </authorList>
    </citation>
    <scope>NUCLEOTIDE SEQUENCE [LARGE SCALE GENOMIC DNA]</scope>
    <source>
        <strain evidence="5">Zn</strain>
    </source>
</reference>
<dbReference type="EMBL" id="KN832880">
    <property type="protein sequence ID" value="KIM98675.1"/>
    <property type="molecule type" value="Genomic_DNA"/>
</dbReference>
<evidence type="ECO:0000313" key="4">
    <source>
        <dbReference type="EMBL" id="KIM98675.1"/>
    </source>
</evidence>
<organism evidence="4 5">
    <name type="scientific">Oidiodendron maius (strain Zn)</name>
    <dbReference type="NCBI Taxonomy" id="913774"/>
    <lineage>
        <taxon>Eukaryota</taxon>
        <taxon>Fungi</taxon>
        <taxon>Dikarya</taxon>
        <taxon>Ascomycota</taxon>
        <taxon>Pezizomycotina</taxon>
        <taxon>Leotiomycetes</taxon>
        <taxon>Leotiomycetes incertae sedis</taxon>
        <taxon>Myxotrichaceae</taxon>
        <taxon>Oidiodendron</taxon>
    </lineage>
</organism>